<accession>A0A518H570</accession>
<evidence type="ECO:0000313" key="5">
    <source>
        <dbReference type="EMBL" id="QDV35987.1"/>
    </source>
</evidence>
<protein>
    <submittedName>
        <fullName evidence="5">ADP-ribosyl-[dinitrogen reductase] glycohydrolase</fullName>
        <ecNumber evidence="5">3.2.2.24</ecNumber>
    </submittedName>
</protein>
<feature type="binding site" evidence="3">
    <location>
        <position position="66"/>
    </location>
    <ligand>
        <name>Mg(2+)</name>
        <dbReference type="ChEBI" id="CHEBI:18420"/>
        <label>1</label>
    </ligand>
</feature>
<keyword evidence="3" id="KW-0460">Magnesium</keyword>
<evidence type="ECO:0000256" key="2">
    <source>
        <dbReference type="ARBA" id="ARBA00022801"/>
    </source>
</evidence>
<organism evidence="5 6">
    <name type="scientific">Tautonia plasticadhaerens</name>
    <dbReference type="NCBI Taxonomy" id="2527974"/>
    <lineage>
        <taxon>Bacteria</taxon>
        <taxon>Pseudomonadati</taxon>
        <taxon>Planctomycetota</taxon>
        <taxon>Planctomycetia</taxon>
        <taxon>Isosphaerales</taxon>
        <taxon>Isosphaeraceae</taxon>
        <taxon>Tautonia</taxon>
    </lineage>
</organism>
<dbReference type="InterPro" id="IPR050792">
    <property type="entry name" value="ADP-ribosylglycohydrolase"/>
</dbReference>
<gene>
    <name evidence="5" type="primary">draG_1</name>
    <name evidence="5" type="ORF">ElP_38970</name>
</gene>
<feature type="region of interest" description="Disordered" evidence="4">
    <location>
        <begin position="372"/>
        <end position="394"/>
    </location>
</feature>
<dbReference type="GO" id="GO:0047407">
    <property type="term" value="F:ADP-ribosyl-[dinitrogen reductase] hydrolase activity"/>
    <property type="evidence" value="ECO:0007669"/>
    <property type="project" value="UniProtKB-EC"/>
</dbReference>
<feature type="binding site" evidence="3">
    <location>
        <position position="305"/>
    </location>
    <ligand>
        <name>Mg(2+)</name>
        <dbReference type="ChEBI" id="CHEBI:18420"/>
        <label>2</label>
    </ligand>
</feature>
<dbReference type="Gene3D" id="1.10.4080.10">
    <property type="entry name" value="ADP-ribosylation/Crystallin J1"/>
    <property type="match status" value="1"/>
</dbReference>
<keyword evidence="2 5" id="KW-0378">Hydrolase</keyword>
<reference evidence="5 6" key="1">
    <citation type="submission" date="2019-02" db="EMBL/GenBank/DDBJ databases">
        <title>Deep-cultivation of Planctomycetes and their phenomic and genomic characterization uncovers novel biology.</title>
        <authorList>
            <person name="Wiegand S."/>
            <person name="Jogler M."/>
            <person name="Boedeker C."/>
            <person name="Pinto D."/>
            <person name="Vollmers J."/>
            <person name="Rivas-Marin E."/>
            <person name="Kohn T."/>
            <person name="Peeters S.H."/>
            <person name="Heuer A."/>
            <person name="Rast P."/>
            <person name="Oberbeckmann S."/>
            <person name="Bunk B."/>
            <person name="Jeske O."/>
            <person name="Meyerdierks A."/>
            <person name="Storesund J.E."/>
            <person name="Kallscheuer N."/>
            <person name="Luecker S."/>
            <person name="Lage O.M."/>
            <person name="Pohl T."/>
            <person name="Merkel B.J."/>
            <person name="Hornburger P."/>
            <person name="Mueller R.-W."/>
            <person name="Bruemmer F."/>
            <person name="Labrenz M."/>
            <person name="Spormann A.M."/>
            <person name="Op den Camp H."/>
            <person name="Overmann J."/>
            <person name="Amann R."/>
            <person name="Jetten M.S.M."/>
            <person name="Mascher T."/>
            <person name="Medema M.H."/>
            <person name="Devos D.P."/>
            <person name="Kaster A.-K."/>
            <person name="Ovreas L."/>
            <person name="Rohde M."/>
            <person name="Galperin M.Y."/>
            <person name="Jogler C."/>
        </authorList>
    </citation>
    <scope>NUCLEOTIDE SEQUENCE [LARGE SCALE GENOMIC DNA]</scope>
    <source>
        <strain evidence="5 6">ElP</strain>
    </source>
</reference>
<dbReference type="AlphaFoldDB" id="A0A518H570"/>
<keyword evidence="3" id="KW-0479">Metal-binding</keyword>
<dbReference type="PANTHER" id="PTHR16222:SF24">
    <property type="entry name" value="ADP-RIBOSYLHYDROLASE ARH3"/>
    <property type="match status" value="1"/>
</dbReference>
<dbReference type="InterPro" id="IPR005502">
    <property type="entry name" value="Ribosyl_crysJ1"/>
</dbReference>
<name>A0A518H570_9BACT</name>
<proteinExistence type="inferred from homology"/>
<dbReference type="InterPro" id="IPR036705">
    <property type="entry name" value="Ribosyl_crysJ1_sf"/>
</dbReference>
<dbReference type="OrthoDB" id="9798107at2"/>
<dbReference type="RefSeq" id="WP_145271960.1">
    <property type="nucleotide sequence ID" value="NZ_CP036426.1"/>
</dbReference>
<keyword evidence="5" id="KW-0326">Glycosidase</keyword>
<dbReference type="EMBL" id="CP036426">
    <property type="protein sequence ID" value="QDV35987.1"/>
    <property type="molecule type" value="Genomic_DNA"/>
</dbReference>
<dbReference type="SUPFAM" id="SSF101478">
    <property type="entry name" value="ADP-ribosylglycohydrolase"/>
    <property type="match status" value="1"/>
</dbReference>
<dbReference type="KEGG" id="tpla:ElP_38970"/>
<keyword evidence="6" id="KW-1185">Reference proteome</keyword>
<dbReference type="EC" id="3.2.2.24" evidence="5"/>
<feature type="binding site" evidence="3">
    <location>
        <position position="67"/>
    </location>
    <ligand>
        <name>Mg(2+)</name>
        <dbReference type="ChEBI" id="CHEBI:18420"/>
        <label>1</label>
    </ligand>
</feature>
<feature type="binding site" evidence="3">
    <location>
        <position position="68"/>
    </location>
    <ligand>
        <name>Mg(2+)</name>
        <dbReference type="ChEBI" id="CHEBI:18420"/>
        <label>1</label>
    </ligand>
</feature>
<evidence type="ECO:0000256" key="3">
    <source>
        <dbReference type="PIRSR" id="PIRSR605502-1"/>
    </source>
</evidence>
<evidence type="ECO:0000313" key="6">
    <source>
        <dbReference type="Proteomes" id="UP000317835"/>
    </source>
</evidence>
<sequence length="394" mass="41583">MPLSTLLDRARGTLLGLAVGDALGAPLEGLSPQQIRAHYGTVVDYVDGARAWRRKPYRWRLPGLYTDDTQQALALADVLLAEGVVVPDRLAATYLALATPRNGHAGAHRGVGRSFRQVLDGLDRGRPPLECGQDSAGIGAAMRIAPVAIPFRDDPDGLFDAVMAASLMTHRDVRSLAGAVAVASGVRRLLCGESRSPSLLFRVAGDVAAAERRIAEEHGGVVASIGEHGRGLSRAIAHVEALLDLPRPDALHALVEEANAHGARPSCKRPTMGFPPACIPTCFYLLLTTESFEEALIDVVNLGGDADSAGAILGALIGAQSGSSAIPERWLDGLHNRDGIALRGEALALGSADGLDIPDLIETERRLTALEDASREQMLAPPDQRGGLNIRPPR</sequence>
<comment type="similarity">
    <text evidence="1">Belongs to the ADP-ribosylglycohydrolase family.</text>
</comment>
<evidence type="ECO:0000256" key="1">
    <source>
        <dbReference type="ARBA" id="ARBA00010702"/>
    </source>
</evidence>
<dbReference type="GO" id="GO:0046872">
    <property type="term" value="F:metal ion binding"/>
    <property type="evidence" value="ECO:0007669"/>
    <property type="project" value="UniProtKB-KW"/>
</dbReference>
<feature type="binding site" evidence="3">
    <location>
        <position position="307"/>
    </location>
    <ligand>
        <name>Mg(2+)</name>
        <dbReference type="ChEBI" id="CHEBI:18420"/>
        <label>1</label>
    </ligand>
</feature>
<dbReference type="PANTHER" id="PTHR16222">
    <property type="entry name" value="ADP-RIBOSYLGLYCOHYDROLASE"/>
    <property type="match status" value="1"/>
</dbReference>
<comment type="cofactor">
    <cofactor evidence="3">
        <name>Mg(2+)</name>
        <dbReference type="ChEBI" id="CHEBI:18420"/>
    </cofactor>
    <text evidence="3">Binds 2 magnesium ions per subunit.</text>
</comment>
<evidence type="ECO:0000256" key="4">
    <source>
        <dbReference type="SAM" id="MobiDB-lite"/>
    </source>
</evidence>
<dbReference type="Proteomes" id="UP000317835">
    <property type="component" value="Chromosome"/>
</dbReference>
<feature type="binding site" evidence="3">
    <location>
        <position position="308"/>
    </location>
    <ligand>
        <name>Mg(2+)</name>
        <dbReference type="ChEBI" id="CHEBI:18420"/>
        <label>1</label>
    </ligand>
</feature>
<dbReference type="Pfam" id="PF03747">
    <property type="entry name" value="ADP_ribosyl_GH"/>
    <property type="match status" value="1"/>
</dbReference>